<organism evidence="2 3">
    <name type="scientific">Caerostris darwini</name>
    <dbReference type="NCBI Taxonomy" id="1538125"/>
    <lineage>
        <taxon>Eukaryota</taxon>
        <taxon>Metazoa</taxon>
        <taxon>Ecdysozoa</taxon>
        <taxon>Arthropoda</taxon>
        <taxon>Chelicerata</taxon>
        <taxon>Arachnida</taxon>
        <taxon>Araneae</taxon>
        <taxon>Araneomorphae</taxon>
        <taxon>Entelegynae</taxon>
        <taxon>Araneoidea</taxon>
        <taxon>Araneidae</taxon>
        <taxon>Caerostris</taxon>
    </lineage>
</organism>
<dbReference type="Proteomes" id="UP001054837">
    <property type="component" value="Unassembled WGS sequence"/>
</dbReference>
<comment type="caution">
    <text evidence="2">The sequence shown here is derived from an EMBL/GenBank/DDBJ whole genome shotgun (WGS) entry which is preliminary data.</text>
</comment>
<name>A0AAV4N0G9_9ARAC</name>
<feature type="region of interest" description="Disordered" evidence="1">
    <location>
        <begin position="1"/>
        <end position="26"/>
    </location>
</feature>
<sequence length="136" mass="15346">MDVNNLSPQHNGASLSRSFPQTPVEDDGPFLMGPFRSFSSMGRSARSPISDFIHTITVRKNKNDFHLKERLIIMHTRIVATCEEWVANNDNDSDMATKGSANGQCVEMLACDNSLFQPPGHFVIPRYLSGWDYQRQ</sequence>
<dbReference type="EMBL" id="BPLQ01001079">
    <property type="protein sequence ID" value="GIX78148.1"/>
    <property type="molecule type" value="Genomic_DNA"/>
</dbReference>
<reference evidence="2 3" key="1">
    <citation type="submission" date="2021-06" db="EMBL/GenBank/DDBJ databases">
        <title>Caerostris darwini draft genome.</title>
        <authorList>
            <person name="Kono N."/>
            <person name="Arakawa K."/>
        </authorList>
    </citation>
    <scope>NUCLEOTIDE SEQUENCE [LARGE SCALE GENOMIC DNA]</scope>
</reference>
<gene>
    <name evidence="2" type="ORF">CDAR_508781</name>
</gene>
<proteinExistence type="predicted"/>
<evidence type="ECO:0000313" key="2">
    <source>
        <dbReference type="EMBL" id="GIX78148.1"/>
    </source>
</evidence>
<evidence type="ECO:0000313" key="3">
    <source>
        <dbReference type="Proteomes" id="UP001054837"/>
    </source>
</evidence>
<evidence type="ECO:0000256" key="1">
    <source>
        <dbReference type="SAM" id="MobiDB-lite"/>
    </source>
</evidence>
<protein>
    <submittedName>
        <fullName evidence="2">Uncharacterized protein</fullName>
    </submittedName>
</protein>
<dbReference type="AlphaFoldDB" id="A0AAV4N0G9"/>
<feature type="compositionally biased region" description="Polar residues" evidence="1">
    <location>
        <begin position="1"/>
        <end position="21"/>
    </location>
</feature>
<accession>A0AAV4N0G9</accession>
<keyword evidence="3" id="KW-1185">Reference proteome</keyword>